<keyword evidence="4" id="KW-1185">Reference proteome</keyword>
<feature type="transmembrane region" description="Helical" evidence="2">
    <location>
        <begin position="37"/>
        <end position="61"/>
    </location>
</feature>
<keyword evidence="2" id="KW-0472">Membrane</keyword>
<protein>
    <submittedName>
        <fullName evidence="3">DUF2749 domain-containing protein</fullName>
    </submittedName>
</protein>
<sequence length="106" mass="11191">MVSIRAGSKGPRPDTARGILQVNRPVNFWRSDDGASLVNRIVLIIAVIIVVVGIAVTFWIVMGPAGTPEPAAPAAIAPQQFDTTGGQEMRPRWGAQEEQGNDAAGD</sequence>
<proteinExistence type="predicted"/>
<evidence type="ECO:0000256" key="2">
    <source>
        <dbReference type="SAM" id="Phobius"/>
    </source>
</evidence>
<evidence type="ECO:0000313" key="4">
    <source>
        <dbReference type="Proteomes" id="UP000281647"/>
    </source>
</evidence>
<reference evidence="3 4" key="1">
    <citation type="submission" date="2018-11" db="EMBL/GenBank/DDBJ databases">
        <title>Pseudaminobacter arsenicus sp. nov., an arsenic-resistant bacterium isolated from arsenic-rich aquifers.</title>
        <authorList>
            <person name="Mu Y."/>
        </authorList>
    </citation>
    <scope>NUCLEOTIDE SEQUENCE [LARGE SCALE GENOMIC DNA]</scope>
    <source>
        <strain evidence="3 4">CB3</strain>
    </source>
</reference>
<keyword evidence="2" id="KW-0812">Transmembrane</keyword>
<dbReference type="Proteomes" id="UP000281647">
    <property type="component" value="Unassembled WGS sequence"/>
</dbReference>
<evidence type="ECO:0000256" key="1">
    <source>
        <dbReference type="SAM" id="MobiDB-lite"/>
    </source>
</evidence>
<keyword evidence="2" id="KW-1133">Transmembrane helix</keyword>
<gene>
    <name evidence="3" type="ORF">EET67_24120</name>
</gene>
<accession>A0A432UZF5</accession>
<name>A0A432UZF5_9HYPH</name>
<dbReference type="OrthoDB" id="9988132at2"/>
<comment type="caution">
    <text evidence="3">The sequence shown here is derived from an EMBL/GenBank/DDBJ whole genome shotgun (WGS) entry which is preliminary data.</text>
</comment>
<feature type="region of interest" description="Disordered" evidence="1">
    <location>
        <begin position="72"/>
        <end position="106"/>
    </location>
</feature>
<dbReference type="EMBL" id="RKST01000053">
    <property type="protein sequence ID" value="RUM95293.1"/>
    <property type="molecule type" value="Genomic_DNA"/>
</dbReference>
<dbReference type="AlphaFoldDB" id="A0A432UZF5"/>
<evidence type="ECO:0000313" key="3">
    <source>
        <dbReference type="EMBL" id="RUM95293.1"/>
    </source>
</evidence>
<organism evidence="3 4">
    <name type="scientific">Borborobacter arsenicus</name>
    <dbReference type="NCBI Taxonomy" id="1851146"/>
    <lineage>
        <taxon>Bacteria</taxon>
        <taxon>Pseudomonadati</taxon>
        <taxon>Pseudomonadota</taxon>
        <taxon>Alphaproteobacteria</taxon>
        <taxon>Hyphomicrobiales</taxon>
        <taxon>Phyllobacteriaceae</taxon>
        <taxon>Borborobacter</taxon>
    </lineage>
</organism>